<evidence type="ECO:0000256" key="7">
    <source>
        <dbReference type="ARBA" id="ARBA00022927"/>
    </source>
</evidence>
<dbReference type="InterPro" id="IPR001708">
    <property type="entry name" value="YidC/ALB3/OXA1/COX18"/>
</dbReference>
<evidence type="ECO:0000256" key="1">
    <source>
        <dbReference type="ARBA" id="ARBA00004429"/>
    </source>
</evidence>
<evidence type="ECO:0000256" key="3">
    <source>
        <dbReference type="ARBA" id="ARBA00015325"/>
    </source>
</evidence>
<evidence type="ECO:0000313" key="17">
    <source>
        <dbReference type="EMBL" id="SFF25277.1"/>
    </source>
</evidence>
<evidence type="ECO:0000256" key="10">
    <source>
        <dbReference type="ARBA" id="ARBA00023186"/>
    </source>
</evidence>
<dbReference type="Gene3D" id="2.70.98.90">
    <property type="match status" value="1"/>
</dbReference>
<evidence type="ECO:0000259" key="16">
    <source>
        <dbReference type="Pfam" id="PF14849"/>
    </source>
</evidence>
<dbReference type="Pfam" id="PF02096">
    <property type="entry name" value="60KD_IMP"/>
    <property type="match status" value="1"/>
</dbReference>
<keyword evidence="10 13" id="KW-0143">Chaperone</keyword>
<dbReference type="NCBIfam" id="TIGR03593">
    <property type="entry name" value="yidC_nterm"/>
    <property type="match status" value="1"/>
</dbReference>
<comment type="similarity">
    <text evidence="2 13">Belongs to the OXA1/ALB3/YidC family. Type 1 subfamily.</text>
</comment>
<dbReference type="OrthoDB" id="9780552at2"/>
<dbReference type="RefSeq" id="WP_091530220.1">
    <property type="nucleotide sequence ID" value="NZ_FOOC01000001.1"/>
</dbReference>
<organism evidence="17 18">
    <name type="scientific">Fontimonas thermophila</name>
    <dbReference type="NCBI Taxonomy" id="1076937"/>
    <lineage>
        <taxon>Bacteria</taxon>
        <taxon>Pseudomonadati</taxon>
        <taxon>Pseudomonadota</taxon>
        <taxon>Gammaproteobacteria</taxon>
        <taxon>Nevskiales</taxon>
        <taxon>Nevskiaceae</taxon>
        <taxon>Fontimonas</taxon>
    </lineage>
</organism>
<evidence type="ECO:0000256" key="8">
    <source>
        <dbReference type="ARBA" id="ARBA00022989"/>
    </source>
</evidence>
<keyword evidence="6 13" id="KW-0812">Transmembrane</keyword>
<dbReference type="CDD" id="cd19961">
    <property type="entry name" value="EcYidC-like_peri"/>
    <property type="match status" value="1"/>
</dbReference>
<evidence type="ECO:0000256" key="14">
    <source>
        <dbReference type="SAM" id="MobiDB-lite"/>
    </source>
</evidence>
<dbReference type="HAMAP" id="MF_01810">
    <property type="entry name" value="YidC_type1"/>
    <property type="match status" value="1"/>
</dbReference>
<feature type="transmembrane region" description="Helical" evidence="13">
    <location>
        <begin position="511"/>
        <end position="533"/>
    </location>
</feature>
<reference evidence="17 18" key="1">
    <citation type="submission" date="2016-10" db="EMBL/GenBank/DDBJ databases">
        <authorList>
            <person name="de Groot N.N."/>
        </authorList>
    </citation>
    <scope>NUCLEOTIDE SEQUENCE [LARGE SCALE GENOMIC DNA]</scope>
    <source>
        <strain evidence="17 18">DSM 23609</strain>
    </source>
</reference>
<dbReference type="NCBIfam" id="NF002352">
    <property type="entry name" value="PRK01318.1-3"/>
    <property type="match status" value="1"/>
</dbReference>
<gene>
    <name evidence="13" type="primary">yidC</name>
    <name evidence="17" type="ORF">SAMN04488120_101188</name>
</gene>
<dbReference type="PRINTS" id="PR01900">
    <property type="entry name" value="YIDCPROTEIN"/>
</dbReference>
<proteinExistence type="inferred from homology"/>
<evidence type="ECO:0000313" key="18">
    <source>
        <dbReference type="Proteomes" id="UP000199771"/>
    </source>
</evidence>
<feature type="domain" description="Membrane insertase YidC N-terminal" evidence="16">
    <location>
        <begin position="77"/>
        <end position="357"/>
    </location>
</feature>
<keyword evidence="5 13" id="KW-1003">Cell membrane</keyword>
<dbReference type="InterPro" id="IPR019998">
    <property type="entry name" value="Membr_insert_YidC"/>
</dbReference>
<dbReference type="InterPro" id="IPR047196">
    <property type="entry name" value="YidC_ALB_C"/>
</dbReference>
<dbReference type="GO" id="GO:0005886">
    <property type="term" value="C:plasma membrane"/>
    <property type="evidence" value="ECO:0007669"/>
    <property type="project" value="UniProtKB-SubCell"/>
</dbReference>
<evidence type="ECO:0000256" key="9">
    <source>
        <dbReference type="ARBA" id="ARBA00023136"/>
    </source>
</evidence>
<comment type="subunit">
    <text evidence="13">Interacts with the Sec translocase complex via SecD. Specifically interacts with transmembrane segments of nascent integral membrane proteins during membrane integration.</text>
</comment>
<name>A0A1I2H8F8_9GAMM</name>
<evidence type="ECO:0000259" key="15">
    <source>
        <dbReference type="Pfam" id="PF02096"/>
    </source>
</evidence>
<keyword evidence="7 13" id="KW-0653">Protein transport</keyword>
<dbReference type="PANTHER" id="PTHR12428">
    <property type="entry name" value="OXA1"/>
    <property type="match status" value="1"/>
</dbReference>
<protein>
    <recommendedName>
        <fullName evidence="3 13">Membrane protein insertase YidC</fullName>
    </recommendedName>
    <alternativeName>
        <fullName evidence="12 13">Foldase YidC</fullName>
    </alternativeName>
    <alternativeName>
        <fullName evidence="11 13">Membrane integrase YidC</fullName>
    </alternativeName>
    <alternativeName>
        <fullName evidence="13">Membrane protein YidC</fullName>
    </alternativeName>
</protein>
<keyword evidence="8 13" id="KW-1133">Transmembrane helix</keyword>
<evidence type="ECO:0000256" key="6">
    <source>
        <dbReference type="ARBA" id="ARBA00022692"/>
    </source>
</evidence>
<dbReference type="InterPro" id="IPR028055">
    <property type="entry name" value="YidC/Oxa/ALB_C"/>
</dbReference>
<sequence length="560" mass="62709">MENRRFILLALIGVVLFFLYQAWQKDYPPAQAHHNPPAAMPTPPGNDVPAAAADVPVAPASAPAPAAPAVDTATGGRIVVDTDLLRAEIALDGGELRRLELKAYAVSKDQPKTPMALLDDRNGRYFVLQSGIAGTQAPLVTHRTRFVAAQAEYRLADGSDTLDVVLDYRDPSGYAVRKIYRFARGDYRVELIHEIDNASAAELTASPYVRLVRTLYKSGDEPPFVATFTGVGFYEQKEGTTAYRFKKTKLEKLAEQAYEVRQTGGWIAMLQHYFVAAIIPPQDAPATYAAKPASGQGYMTQYVGAPQTIAAGARTRFATTLFLGPKLQDRVADVAPGFDLTLDYGILTPISEPLFWLLDKFHRLTGNWGVAIILLTLLVKAAMYKLSEAQYRSMAKMKKFAPKIQDLRERYGDDRERMQKAMMELYKKEGFNPLAGCWPLLVQFPVFIALYWVLLESVELRQAPFALWLNDLTAPDPYYVLPVLFGVSMYIQQKLSGQQAMDPMQQRIMNIMPIMLTAFFAFFQSGLVLYWFVSNLIGIAQQWYITRKIEREEAARAAKR</sequence>
<dbReference type="PRINTS" id="PR00701">
    <property type="entry name" value="60KDINNERMP"/>
</dbReference>
<comment type="function">
    <text evidence="13">Required for the insertion and/or proper folding and/or complex formation of integral membrane proteins into the membrane. Involved in integration of membrane proteins that insert both dependently and independently of the Sec translocase complex, as well as at least some lipoproteins. Aids folding of multispanning membrane proteins.</text>
</comment>
<feature type="region of interest" description="Disordered" evidence="14">
    <location>
        <begin position="32"/>
        <end position="52"/>
    </location>
</feature>
<feature type="transmembrane region" description="Helical" evidence="13">
    <location>
        <begin position="474"/>
        <end position="491"/>
    </location>
</feature>
<dbReference type="AlphaFoldDB" id="A0A1I2H8F8"/>
<dbReference type="Pfam" id="PF14849">
    <property type="entry name" value="YidC_periplas"/>
    <property type="match status" value="1"/>
</dbReference>
<dbReference type="GO" id="GO:0015031">
    <property type="term" value="P:protein transport"/>
    <property type="evidence" value="ECO:0007669"/>
    <property type="project" value="UniProtKB-KW"/>
</dbReference>
<evidence type="ECO:0000256" key="11">
    <source>
        <dbReference type="ARBA" id="ARBA00033245"/>
    </source>
</evidence>
<feature type="transmembrane region" description="Helical" evidence="13">
    <location>
        <begin position="430"/>
        <end position="454"/>
    </location>
</feature>
<evidence type="ECO:0000256" key="13">
    <source>
        <dbReference type="HAMAP-Rule" id="MF_01810"/>
    </source>
</evidence>
<dbReference type="CDD" id="cd20070">
    <property type="entry name" value="5TM_YidC_Alb3"/>
    <property type="match status" value="1"/>
</dbReference>
<evidence type="ECO:0000256" key="2">
    <source>
        <dbReference type="ARBA" id="ARBA00010527"/>
    </source>
</evidence>
<dbReference type="InterPro" id="IPR028053">
    <property type="entry name" value="Membr_insert_YidC_N"/>
</dbReference>
<keyword evidence="18" id="KW-1185">Reference proteome</keyword>
<dbReference type="NCBIfam" id="NF002353">
    <property type="entry name" value="PRK01318.1-4"/>
    <property type="match status" value="1"/>
</dbReference>
<accession>A0A1I2H8F8</accession>
<keyword evidence="4 13" id="KW-0813">Transport</keyword>
<dbReference type="STRING" id="1076937.SAMN04488120_101188"/>
<comment type="subcellular location">
    <subcellularLocation>
        <location evidence="1">Cell inner membrane</location>
        <topology evidence="1">Multi-pass membrane protein</topology>
    </subcellularLocation>
    <subcellularLocation>
        <location evidence="13">Cell membrane</location>
        <topology evidence="13">Multi-pass membrane protein</topology>
    </subcellularLocation>
</comment>
<feature type="domain" description="Membrane insertase YidC/Oxa/ALB C-terminal" evidence="15">
    <location>
        <begin position="368"/>
        <end position="547"/>
    </location>
</feature>
<dbReference type="EMBL" id="FOOC01000001">
    <property type="protein sequence ID" value="SFF25277.1"/>
    <property type="molecule type" value="Genomic_DNA"/>
</dbReference>
<dbReference type="PANTHER" id="PTHR12428:SF65">
    <property type="entry name" value="CYTOCHROME C OXIDASE ASSEMBLY PROTEIN COX18, MITOCHONDRIAL"/>
    <property type="match status" value="1"/>
</dbReference>
<keyword evidence="9 13" id="KW-0472">Membrane</keyword>
<evidence type="ECO:0000256" key="12">
    <source>
        <dbReference type="ARBA" id="ARBA00033342"/>
    </source>
</evidence>
<evidence type="ECO:0000256" key="4">
    <source>
        <dbReference type="ARBA" id="ARBA00022448"/>
    </source>
</evidence>
<feature type="transmembrane region" description="Helical" evidence="13">
    <location>
        <begin position="368"/>
        <end position="387"/>
    </location>
</feature>
<dbReference type="NCBIfam" id="TIGR03592">
    <property type="entry name" value="yidC_oxa1_cterm"/>
    <property type="match status" value="1"/>
</dbReference>
<dbReference type="Proteomes" id="UP000199771">
    <property type="component" value="Unassembled WGS sequence"/>
</dbReference>
<dbReference type="GO" id="GO:0032977">
    <property type="term" value="F:membrane insertase activity"/>
    <property type="evidence" value="ECO:0007669"/>
    <property type="project" value="InterPro"/>
</dbReference>
<dbReference type="GO" id="GO:0051205">
    <property type="term" value="P:protein insertion into membrane"/>
    <property type="evidence" value="ECO:0007669"/>
    <property type="project" value="TreeGrafter"/>
</dbReference>
<dbReference type="InterPro" id="IPR038221">
    <property type="entry name" value="YidC_periplasmic_sf"/>
</dbReference>
<evidence type="ECO:0000256" key="5">
    <source>
        <dbReference type="ARBA" id="ARBA00022475"/>
    </source>
</evidence>